<gene>
    <name evidence="2" type="ORF">HNAJ_LOCUS6303</name>
</gene>
<feature type="compositionally biased region" description="Polar residues" evidence="1">
    <location>
        <begin position="83"/>
        <end position="94"/>
    </location>
</feature>
<dbReference type="AlphaFoldDB" id="A0A0R3TGW6"/>
<organism evidence="4">
    <name type="scientific">Rodentolepis nana</name>
    <name type="common">Dwarf tapeworm</name>
    <name type="synonym">Hymenolepis nana</name>
    <dbReference type="NCBI Taxonomy" id="102285"/>
    <lineage>
        <taxon>Eukaryota</taxon>
        <taxon>Metazoa</taxon>
        <taxon>Spiralia</taxon>
        <taxon>Lophotrochozoa</taxon>
        <taxon>Platyhelminthes</taxon>
        <taxon>Cestoda</taxon>
        <taxon>Eucestoda</taxon>
        <taxon>Cyclophyllidea</taxon>
        <taxon>Hymenolepididae</taxon>
        <taxon>Rodentolepis</taxon>
    </lineage>
</organism>
<accession>A0A0R3TGW6</accession>
<evidence type="ECO:0000313" key="4">
    <source>
        <dbReference type="WBParaSite" id="HNAJ_0000630701-mRNA-1"/>
    </source>
</evidence>
<name>A0A0R3TGW6_RODNA</name>
<protein>
    <submittedName>
        <fullName evidence="2 4">Uncharacterized protein</fullName>
    </submittedName>
</protein>
<sequence length="131" mass="14286">MDKSFEEVLGVYCQVLANTESGQTQPPESSLQPIRLIVSRPVSSGQNKNQSRIVSTRSITVPQSSVLKEAAKLAAEQSEESRSATSTSGSNPNMATFAEGPENAFFIHLNQHPAESECYFGIFCWIVNFVS</sequence>
<dbReference type="WBParaSite" id="HNAJ_0000630701-mRNA-1">
    <property type="protein sequence ID" value="HNAJ_0000630701-mRNA-1"/>
    <property type="gene ID" value="HNAJ_0000630701"/>
</dbReference>
<evidence type="ECO:0000256" key="1">
    <source>
        <dbReference type="SAM" id="MobiDB-lite"/>
    </source>
</evidence>
<proteinExistence type="predicted"/>
<feature type="region of interest" description="Disordered" evidence="1">
    <location>
        <begin position="70"/>
        <end position="96"/>
    </location>
</feature>
<reference evidence="4" key="1">
    <citation type="submission" date="2017-02" db="UniProtKB">
        <authorList>
            <consortium name="WormBaseParasite"/>
        </authorList>
    </citation>
    <scope>IDENTIFICATION</scope>
</reference>
<evidence type="ECO:0000313" key="2">
    <source>
        <dbReference type="EMBL" id="VDO02163.1"/>
    </source>
</evidence>
<dbReference type="EMBL" id="UZAE01006637">
    <property type="protein sequence ID" value="VDO02163.1"/>
    <property type="molecule type" value="Genomic_DNA"/>
</dbReference>
<evidence type="ECO:0000313" key="3">
    <source>
        <dbReference type="Proteomes" id="UP000278807"/>
    </source>
</evidence>
<reference evidence="2 3" key="2">
    <citation type="submission" date="2018-11" db="EMBL/GenBank/DDBJ databases">
        <authorList>
            <consortium name="Pathogen Informatics"/>
        </authorList>
    </citation>
    <scope>NUCLEOTIDE SEQUENCE [LARGE SCALE GENOMIC DNA]</scope>
</reference>
<dbReference type="Proteomes" id="UP000278807">
    <property type="component" value="Unassembled WGS sequence"/>
</dbReference>
<keyword evidence="3" id="KW-1185">Reference proteome</keyword>